<accession>A0ACB7U5N0</accession>
<dbReference type="EC" id="2.7.7.5" evidence="1"/>
<gene>
    <name evidence="1" type="ORF">IHE45_18G025300</name>
</gene>
<keyword evidence="2" id="KW-1185">Reference proteome</keyword>
<organism evidence="1 2">
    <name type="scientific">Dioscorea alata</name>
    <name type="common">Purple yam</name>
    <dbReference type="NCBI Taxonomy" id="55571"/>
    <lineage>
        <taxon>Eukaryota</taxon>
        <taxon>Viridiplantae</taxon>
        <taxon>Streptophyta</taxon>
        <taxon>Embryophyta</taxon>
        <taxon>Tracheophyta</taxon>
        <taxon>Spermatophyta</taxon>
        <taxon>Magnoliopsida</taxon>
        <taxon>Liliopsida</taxon>
        <taxon>Dioscoreales</taxon>
        <taxon>Dioscoreaceae</taxon>
        <taxon>Dioscorea</taxon>
    </lineage>
</organism>
<reference evidence="2" key="1">
    <citation type="journal article" date="2022" name="Nat. Commun.">
        <title>Chromosome evolution and the genetic basis of agronomically important traits in greater yam.</title>
        <authorList>
            <person name="Bredeson J.V."/>
            <person name="Lyons J.B."/>
            <person name="Oniyinde I.O."/>
            <person name="Okereke N.R."/>
            <person name="Kolade O."/>
            <person name="Nnabue I."/>
            <person name="Nwadili C.O."/>
            <person name="Hribova E."/>
            <person name="Parker M."/>
            <person name="Nwogha J."/>
            <person name="Shu S."/>
            <person name="Carlson J."/>
            <person name="Kariba R."/>
            <person name="Muthemba S."/>
            <person name="Knop K."/>
            <person name="Barton G.J."/>
            <person name="Sherwood A.V."/>
            <person name="Lopez-Montes A."/>
            <person name="Asiedu R."/>
            <person name="Jamnadass R."/>
            <person name="Muchugi A."/>
            <person name="Goodstein D."/>
            <person name="Egesi C.N."/>
            <person name="Featherston J."/>
            <person name="Asfaw A."/>
            <person name="Simpson G.G."/>
            <person name="Dolezel J."/>
            <person name="Hendre P.S."/>
            <person name="Van Deynze A."/>
            <person name="Kumar P.L."/>
            <person name="Obidiegwu J.E."/>
            <person name="Bhattacharjee R."/>
            <person name="Rokhsar D.S."/>
        </authorList>
    </citation>
    <scope>NUCLEOTIDE SEQUENCE [LARGE SCALE GENOMIC DNA]</scope>
    <source>
        <strain evidence="2">cv. TDa95/00328</strain>
    </source>
</reference>
<evidence type="ECO:0000313" key="1">
    <source>
        <dbReference type="EMBL" id="KAH7655639.1"/>
    </source>
</evidence>
<proteinExistence type="predicted"/>
<name>A0ACB7U5N0_DIOAL</name>
<evidence type="ECO:0000313" key="2">
    <source>
        <dbReference type="Proteomes" id="UP000827976"/>
    </source>
</evidence>
<dbReference type="EMBL" id="CM037028">
    <property type="protein sequence ID" value="KAH7655639.1"/>
    <property type="molecule type" value="Genomic_DNA"/>
</dbReference>
<protein>
    <submittedName>
        <fullName evidence="1">Sulfate adenylyltransferase (ADP) protein</fullName>
        <ecNumber evidence="1">2.7.7.5</ecNumber>
    </submittedName>
</protein>
<dbReference type="Proteomes" id="UP000827976">
    <property type="component" value="Chromosome 18"/>
</dbReference>
<keyword evidence="1" id="KW-0548">Nucleotidyltransferase</keyword>
<comment type="caution">
    <text evidence="1">The sequence shown here is derived from an EMBL/GenBank/DDBJ whole genome shotgun (WGS) entry which is preliminary data.</text>
</comment>
<sequence>MKKKSTEKRSRGQIRKRGGCCGWLSIGSEIRESEILGSDIRHYLVIPVEHVATVNDLKSGVDDHQLVSHMLNVGQNLLSRDALESKLCRFGFHQPPFNSVDHLHLHYFALPYMPRWI</sequence>
<keyword evidence="1" id="KW-0808">Transferase</keyword>